<feature type="compositionally biased region" description="Polar residues" evidence="1">
    <location>
        <begin position="62"/>
        <end position="72"/>
    </location>
</feature>
<name>C3M9Y7_SINFN</name>
<evidence type="ECO:0000256" key="1">
    <source>
        <dbReference type="SAM" id="MobiDB-lite"/>
    </source>
</evidence>
<dbReference type="Gene3D" id="3.20.20.370">
    <property type="entry name" value="Glycoside hydrolase/deacetylase"/>
    <property type="match status" value="1"/>
</dbReference>
<dbReference type="SUPFAM" id="SSF88713">
    <property type="entry name" value="Glycoside hydrolase/deacetylase"/>
    <property type="match status" value="1"/>
</dbReference>
<dbReference type="HOGENOM" id="CLU_041643_0_0_5"/>
<feature type="region of interest" description="Disordered" evidence="1">
    <location>
        <begin position="1"/>
        <end position="22"/>
    </location>
</feature>
<keyword evidence="2" id="KW-1133">Transmembrane helix</keyword>
<dbReference type="OrthoDB" id="9784811at2"/>
<reference evidence="3 4" key="1">
    <citation type="journal article" date="2009" name="Appl. Environ. Microbiol.">
        <title>Rhizobium sp. strain NGR234 possesses a remarkable number of secretion systems.</title>
        <authorList>
            <person name="Schmeisser C."/>
            <person name="Liesegang H."/>
            <person name="Krysciak D."/>
            <person name="Bakkou N."/>
            <person name="Le Quere A."/>
            <person name="Wollherr A."/>
            <person name="Heinemeyer I."/>
            <person name="Morgenstern B."/>
            <person name="Pommerening-Roeser A."/>
            <person name="Flores M."/>
            <person name="Palacios R."/>
            <person name="Brenner S."/>
            <person name="Gottschalk G."/>
            <person name="Schmitz R.A."/>
            <person name="Broughton W.J."/>
            <person name="Perret X."/>
            <person name="Strittmatter A.W."/>
            <person name="Streit W.R."/>
        </authorList>
    </citation>
    <scope>NUCLEOTIDE SEQUENCE [LARGE SCALE GENOMIC DNA]</scope>
    <source>
        <strain evidence="4">NBRC 101917 / NGR234</strain>
    </source>
</reference>
<dbReference type="RefSeq" id="WP_012709663.1">
    <property type="nucleotide sequence ID" value="NC_012587.1"/>
</dbReference>
<gene>
    <name evidence="3" type="ordered locus">NGR_c31780</name>
</gene>
<dbReference type="STRING" id="394.NGR_c31780"/>
<keyword evidence="2" id="KW-0472">Membrane</keyword>
<dbReference type="InterPro" id="IPR011330">
    <property type="entry name" value="Glyco_hydro/deAcase_b/a-brl"/>
</dbReference>
<keyword evidence="2" id="KW-0812">Transmembrane</keyword>
<sequence>MGTDLNAPLGQGLKKRPPRKRNPRRMFGYAFLGVFSLAIAGLSGWAAFAPDSLLRTEAPGTSVETPQASTERPASPTKPKVAGGSLRQSGARSGAHVEEMLTDDGATVTKYTPRSRDGDGPALISAGPMRGQDPRMAALPNEDLIEDTPQGRLPIVGPDGLRPMDQYARPWSGARGTRIGLVVGGLGLSQTGTQRAIRDLAPEVTLAFAAAGNSLQRWMQDARRDGHEILLQIPMEPFDYPDNAPGPHALLVSRGATKNLAELHRSMGQITNYTGIMNYLGGRFLSEADALEPLMRDLGKRGLLFLDDGTSAQSLSGTLSGAFGVPHGFADLVLDSELSRNAILRKLDELERVARRNGTAIGVASAFDESVATIAEWMEEAGGRGIEFVGISAVVNDPQQN</sequence>
<accession>C3M9Y7</accession>
<dbReference type="PANTHER" id="PTHR30105">
    <property type="entry name" value="UNCHARACTERIZED YIBQ-RELATED"/>
    <property type="match status" value="1"/>
</dbReference>
<evidence type="ECO:0008006" key="5">
    <source>
        <dbReference type="Google" id="ProtNLM"/>
    </source>
</evidence>
<dbReference type="AlphaFoldDB" id="C3M9Y7"/>
<dbReference type="GO" id="GO:0005975">
    <property type="term" value="P:carbohydrate metabolic process"/>
    <property type="evidence" value="ECO:0007669"/>
    <property type="project" value="InterPro"/>
</dbReference>
<organism evidence="3 4">
    <name type="scientific">Sinorhizobium fredii (strain NBRC 101917 / NGR234)</name>
    <dbReference type="NCBI Taxonomy" id="394"/>
    <lineage>
        <taxon>Bacteria</taxon>
        <taxon>Pseudomonadati</taxon>
        <taxon>Pseudomonadota</taxon>
        <taxon>Alphaproteobacteria</taxon>
        <taxon>Hyphomicrobiales</taxon>
        <taxon>Rhizobiaceae</taxon>
        <taxon>Sinorhizobium/Ensifer group</taxon>
        <taxon>Sinorhizobium</taxon>
    </lineage>
</organism>
<protein>
    <recommendedName>
        <fullName evidence="5">Divergent polysaccharide deacetylase family protein</fullName>
    </recommendedName>
</protein>
<keyword evidence="4" id="KW-1185">Reference proteome</keyword>
<dbReference type="PANTHER" id="PTHR30105:SF2">
    <property type="entry name" value="DIVERGENT POLYSACCHARIDE DEACETYLASE SUPERFAMILY"/>
    <property type="match status" value="1"/>
</dbReference>
<feature type="transmembrane region" description="Helical" evidence="2">
    <location>
        <begin position="26"/>
        <end position="48"/>
    </location>
</feature>
<dbReference type="InterPro" id="IPR006837">
    <property type="entry name" value="Divergent_DAC"/>
</dbReference>
<evidence type="ECO:0000313" key="3">
    <source>
        <dbReference type="EMBL" id="ACP26912.1"/>
    </source>
</evidence>
<dbReference type="CDD" id="cd10936">
    <property type="entry name" value="CE4_DAC2"/>
    <property type="match status" value="1"/>
</dbReference>
<dbReference type="eggNOG" id="COG2861">
    <property type="taxonomic scope" value="Bacteria"/>
</dbReference>
<dbReference type="Proteomes" id="UP000001054">
    <property type="component" value="Chromosome"/>
</dbReference>
<dbReference type="PATRIC" id="fig|394.7.peg.6016"/>
<feature type="region of interest" description="Disordered" evidence="1">
    <location>
        <begin position="58"/>
        <end position="95"/>
    </location>
</feature>
<feature type="compositionally biased region" description="Basic residues" evidence="1">
    <location>
        <begin position="13"/>
        <end position="22"/>
    </location>
</feature>
<dbReference type="Pfam" id="PF04748">
    <property type="entry name" value="Polysacc_deac_2"/>
    <property type="match status" value="1"/>
</dbReference>
<dbReference type="KEGG" id="rhi:NGR_c31780"/>
<evidence type="ECO:0000313" key="4">
    <source>
        <dbReference type="Proteomes" id="UP000001054"/>
    </source>
</evidence>
<feature type="region of interest" description="Disordered" evidence="1">
    <location>
        <begin position="108"/>
        <end position="132"/>
    </location>
</feature>
<proteinExistence type="predicted"/>
<evidence type="ECO:0000256" key="2">
    <source>
        <dbReference type="SAM" id="Phobius"/>
    </source>
</evidence>
<dbReference type="EMBL" id="CP001389">
    <property type="protein sequence ID" value="ACP26912.1"/>
    <property type="molecule type" value="Genomic_DNA"/>
</dbReference>